<dbReference type="EMBL" id="JAQIZT010000009">
    <property type="protein sequence ID" value="KAJ6984049.1"/>
    <property type="molecule type" value="Genomic_DNA"/>
</dbReference>
<evidence type="ECO:0000313" key="1">
    <source>
        <dbReference type="EMBL" id="KAJ6984049.1"/>
    </source>
</evidence>
<organism evidence="1 2">
    <name type="scientific">Populus alba x Populus x berolinensis</name>
    <dbReference type="NCBI Taxonomy" id="444605"/>
    <lineage>
        <taxon>Eukaryota</taxon>
        <taxon>Viridiplantae</taxon>
        <taxon>Streptophyta</taxon>
        <taxon>Embryophyta</taxon>
        <taxon>Tracheophyta</taxon>
        <taxon>Spermatophyta</taxon>
        <taxon>Magnoliopsida</taxon>
        <taxon>eudicotyledons</taxon>
        <taxon>Gunneridae</taxon>
        <taxon>Pentapetalae</taxon>
        <taxon>rosids</taxon>
        <taxon>fabids</taxon>
        <taxon>Malpighiales</taxon>
        <taxon>Salicaceae</taxon>
        <taxon>Saliceae</taxon>
        <taxon>Populus</taxon>
    </lineage>
</organism>
<reference evidence="1" key="1">
    <citation type="journal article" date="2023" name="Mol. Ecol. Resour.">
        <title>Chromosome-level genome assembly of a triploid poplar Populus alba 'Berolinensis'.</title>
        <authorList>
            <person name="Chen S."/>
            <person name="Yu Y."/>
            <person name="Wang X."/>
            <person name="Wang S."/>
            <person name="Zhang T."/>
            <person name="Zhou Y."/>
            <person name="He R."/>
            <person name="Meng N."/>
            <person name="Wang Y."/>
            <person name="Liu W."/>
            <person name="Liu Z."/>
            <person name="Liu J."/>
            <person name="Guo Q."/>
            <person name="Huang H."/>
            <person name="Sederoff R.R."/>
            <person name="Wang G."/>
            <person name="Qu G."/>
            <person name="Chen S."/>
        </authorList>
    </citation>
    <scope>NUCLEOTIDE SEQUENCE</scope>
    <source>
        <strain evidence="1">SC-2020</strain>
    </source>
</reference>
<comment type="caution">
    <text evidence="1">The sequence shown here is derived from an EMBL/GenBank/DDBJ whole genome shotgun (WGS) entry which is preliminary data.</text>
</comment>
<proteinExistence type="predicted"/>
<dbReference type="Proteomes" id="UP001164929">
    <property type="component" value="Chromosome 9"/>
</dbReference>
<gene>
    <name evidence="1" type="ORF">NC653_022315</name>
</gene>
<keyword evidence="2" id="KW-1185">Reference proteome</keyword>
<protein>
    <submittedName>
        <fullName evidence="1">Uncharacterized protein</fullName>
    </submittedName>
</protein>
<accession>A0AAD6MEG8</accession>
<evidence type="ECO:0000313" key="2">
    <source>
        <dbReference type="Proteomes" id="UP001164929"/>
    </source>
</evidence>
<name>A0AAD6MEG8_9ROSI</name>
<sequence length="51" mass="6038">MLKIYRQNKGNAKRTRNVCKSMLKHKVNVTVEIHGGRLKGLSYRWINKIKK</sequence>
<dbReference type="AlphaFoldDB" id="A0AAD6MEG8"/>